<organism evidence="7 8">
    <name type="scientific">Paludibaculum fermentans</name>
    <dbReference type="NCBI Taxonomy" id="1473598"/>
    <lineage>
        <taxon>Bacteria</taxon>
        <taxon>Pseudomonadati</taxon>
        <taxon>Acidobacteriota</taxon>
        <taxon>Terriglobia</taxon>
        <taxon>Bryobacterales</taxon>
        <taxon>Bryobacteraceae</taxon>
        <taxon>Paludibaculum</taxon>
    </lineage>
</organism>
<dbReference type="PANTHER" id="PTHR43301">
    <property type="entry name" value="ARABINAN ENDO-1,5-ALPHA-L-ARABINOSIDASE"/>
    <property type="match status" value="1"/>
</dbReference>
<dbReference type="PANTHER" id="PTHR43301:SF3">
    <property type="entry name" value="ARABINAN ENDO-1,5-ALPHA-L-ARABINOSIDASE A-RELATED"/>
    <property type="match status" value="1"/>
</dbReference>
<keyword evidence="6" id="KW-0732">Signal</keyword>
<dbReference type="Proteomes" id="UP000593892">
    <property type="component" value="Chromosome"/>
</dbReference>
<evidence type="ECO:0000256" key="6">
    <source>
        <dbReference type="SAM" id="SignalP"/>
    </source>
</evidence>
<comment type="pathway">
    <text evidence="1">Glycan metabolism; L-arabinan degradation.</text>
</comment>
<gene>
    <name evidence="7" type="ORF">IRI77_18220</name>
</gene>
<accession>A0A7S7NXX5</accession>
<dbReference type="RefSeq" id="WP_194453454.1">
    <property type="nucleotide sequence ID" value="NZ_CP063849.1"/>
</dbReference>
<sequence>MPNGWWAALLLVAPLLAQTPVKTGLTFGEFYLHDPFILAHKATQTYYLYCGAGARQLGGQRAGVVTYKSKDMLHWDGPFKVFEVPDGLWADPAEGVWAPEVHLYKGKYYLMATLHNSKKLLPYADEEKLPIYNGKPAKPHLRGTQIFVADSPEGPFAPLGNSPAPPAELMTLDGTLYVEGGVPYMVYAHEWIQVLDGTMEAVPLKKDLSAQAGAPFLLFQASEAPWVSEQAKKAEKPRNYVTDGPCLYKTKKGKLLMLWSSYRDGLYVETVAYSTSGKLRGPWKQGEVLVGNDSGHGMLFESFDGKLMLVLHQPFRQARGKLFEMEDTGATVRIVKQIVR</sequence>
<dbReference type="SUPFAM" id="SSF75005">
    <property type="entry name" value="Arabinanase/levansucrase/invertase"/>
    <property type="match status" value="1"/>
</dbReference>
<evidence type="ECO:0000313" key="7">
    <source>
        <dbReference type="EMBL" id="QOY91800.1"/>
    </source>
</evidence>
<name>A0A7S7NXX5_PALFE</name>
<evidence type="ECO:0000256" key="2">
    <source>
        <dbReference type="ARBA" id="ARBA00009865"/>
    </source>
</evidence>
<dbReference type="AlphaFoldDB" id="A0A7S7NXX5"/>
<dbReference type="InterPro" id="IPR006710">
    <property type="entry name" value="Glyco_hydro_43"/>
</dbReference>
<feature type="signal peptide" evidence="6">
    <location>
        <begin position="1"/>
        <end position="17"/>
    </location>
</feature>
<reference evidence="7 8" key="1">
    <citation type="submission" date="2020-10" db="EMBL/GenBank/DDBJ databases">
        <title>Complete genome sequence of Paludibaculum fermentans P105T, a facultatively anaerobic acidobacterium capable of dissimilatory Fe(III) reduction.</title>
        <authorList>
            <person name="Dedysh S.N."/>
            <person name="Beletsky A.V."/>
            <person name="Kulichevskaya I.S."/>
            <person name="Mardanov A.V."/>
            <person name="Ravin N.V."/>
        </authorList>
    </citation>
    <scope>NUCLEOTIDE SEQUENCE [LARGE SCALE GENOMIC DNA]</scope>
    <source>
        <strain evidence="7 8">P105</strain>
    </source>
</reference>
<evidence type="ECO:0000256" key="3">
    <source>
        <dbReference type="ARBA" id="ARBA00022801"/>
    </source>
</evidence>
<dbReference type="Pfam" id="PF04616">
    <property type="entry name" value="Glyco_hydro_43"/>
    <property type="match status" value="1"/>
</dbReference>
<feature type="chain" id="PRO_5033014011" evidence="6">
    <location>
        <begin position="18"/>
        <end position="340"/>
    </location>
</feature>
<evidence type="ECO:0000256" key="4">
    <source>
        <dbReference type="ARBA" id="ARBA00023295"/>
    </source>
</evidence>
<keyword evidence="4 5" id="KW-0326">Glycosidase</keyword>
<dbReference type="InterPro" id="IPR023296">
    <property type="entry name" value="Glyco_hydro_beta-prop_sf"/>
</dbReference>
<dbReference type="CDD" id="cd08981">
    <property type="entry name" value="GH43_Bt1873-like"/>
    <property type="match status" value="1"/>
</dbReference>
<evidence type="ECO:0000313" key="8">
    <source>
        <dbReference type="Proteomes" id="UP000593892"/>
    </source>
</evidence>
<protein>
    <submittedName>
        <fullName evidence="7">Family 43 glycosylhydrolase</fullName>
    </submittedName>
</protein>
<dbReference type="KEGG" id="pfer:IRI77_18220"/>
<evidence type="ECO:0000256" key="5">
    <source>
        <dbReference type="RuleBase" id="RU361187"/>
    </source>
</evidence>
<dbReference type="EMBL" id="CP063849">
    <property type="protein sequence ID" value="QOY91800.1"/>
    <property type="molecule type" value="Genomic_DNA"/>
</dbReference>
<dbReference type="GO" id="GO:0004553">
    <property type="term" value="F:hydrolase activity, hydrolyzing O-glycosyl compounds"/>
    <property type="evidence" value="ECO:0007669"/>
    <property type="project" value="InterPro"/>
</dbReference>
<dbReference type="InterPro" id="IPR050727">
    <property type="entry name" value="GH43_arabinanases"/>
</dbReference>
<comment type="similarity">
    <text evidence="2 5">Belongs to the glycosyl hydrolase 43 family.</text>
</comment>
<keyword evidence="8" id="KW-1185">Reference proteome</keyword>
<evidence type="ECO:0000256" key="1">
    <source>
        <dbReference type="ARBA" id="ARBA00004834"/>
    </source>
</evidence>
<dbReference type="Gene3D" id="2.115.10.20">
    <property type="entry name" value="Glycosyl hydrolase domain, family 43"/>
    <property type="match status" value="1"/>
</dbReference>
<proteinExistence type="inferred from homology"/>
<keyword evidence="3 5" id="KW-0378">Hydrolase</keyword>
<dbReference type="GO" id="GO:0005975">
    <property type="term" value="P:carbohydrate metabolic process"/>
    <property type="evidence" value="ECO:0007669"/>
    <property type="project" value="InterPro"/>
</dbReference>